<evidence type="ECO:0000256" key="2">
    <source>
        <dbReference type="ARBA" id="ARBA00023026"/>
    </source>
</evidence>
<protein>
    <submittedName>
        <fullName evidence="4">Chitinase</fullName>
    </submittedName>
</protein>
<dbReference type="GO" id="GO:0008061">
    <property type="term" value="F:chitin binding"/>
    <property type="evidence" value="ECO:0007669"/>
    <property type="project" value="UniProtKB-KW"/>
</dbReference>
<keyword evidence="2" id="KW-0843">Virulence</keyword>
<dbReference type="PANTHER" id="PTHR47700:SF2">
    <property type="entry name" value="CHITINASE"/>
    <property type="match status" value="1"/>
</dbReference>
<feature type="signal peptide" evidence="3">
    <location>
        <begin position="1"/>
        <end position="17"/>
    </location>
</feature>
<dbReference type="Proteomes" id="UP000076837">
    <property type="component" value="Unassembled WGS sequence"/>
</dbReference>
<feature type="chain" id="PRO_5007841571" evidence="3">
    <location>
        <begin position="18"/>
        <end position="197"/>
    </location>
</feature>
<organism evidence="4 5">
    <name type="scientific">Didymella rabiei</name>
    <name type="common">Chickpea ascochyta blight fungus</name>
    <name type="synonym">Mycosphaerella rabiei</name>
    <dbReference type="NCBI Taxonomy" id="5454"/>
    <lineage>
        <taxon>Eukaryota</taxon>
        <taxon>Fungi</taxon>
        <taxon>Dikarya</taxon>
        <taxon>Ascomycota</taxon>
        <taxon>Pezizomycotina</taxon>
        <taxon>Dothideomycetes</taxon>
        <taxon>Pleosporomycetidae</taxon>
        <taxon>Pleosporales</taxon>
        <taxon>Pleosporineae</taxon>
        <taxon>Didymellaceae</taxon>
        <taxon>Ascochyta</taxon>
    </lineage>
</organism>
<dbReference type="STRING" id="5454.A0A163AS50"/>
<keyword evidence="5" id="KW-1185">Reference proteome</keyword>
<evidence type="ECO:0000256" key="1">
    <source>
        <dbReference type="ARBA" id="ARBA00022669"/>
    </source>
</evidence>
<keyword evidence="1" id="KW-0147">Chitin-binding</keyword>
<dbReference type="PANTHER" id="PTHR47700">
    <property type="entry name" value="V CHITINASE, PUTATIVE (AFU_ORTHOLOGUE AFUA_6G13720)-RELATED"/>
    <property type="match status" value="1"/>
</dbReference>
<gene>
    <name evidence="4" type="primary">TVC10</name>
    <name evidence="4" type="ORF">ST47_g7530</name>
</gene>
<sequence>MRLIFLSLLYGVSVVRSAINPDGTQAVEPVTDDDASPIADMATYYPDLHDCPLECDDLTNTNGWITYFSMERLKRCNETMLLQFSITQLLDKSDSTILIRTCSLRSSNSIDATVRPELLTVENPKKDEKLYLPSLESAPACTAEGIKTKDLVHIVTGNGRSNSTSSSTSDIDGILDGIGKHFAAKDNCDELFVFAYH</sequence>
<proteinExistence type="predicted"/>
<comment type="caution">
    <text evidence="4">The sequence shown here is derived from an EMBL/GenBank/DDBJ whole genome shotgun (WGS) entry which is preliminary data.</text>
</comment>
<name>A0A163AS50_DIDRA</name>
<evidence type="ECO:0000313" key="4">
    <source>
        <dbReference type="EMBL" id="KZM21352.1"/>
    </source>
</evidence>
<evidence type="ECO:0000313" key="5">
    <source>
        <dbReference type="Proteomes" id="UP000076837"/>
    </source>
</evidence>
<accession>A0A163AS50</accession>
<keyword evidence="3" id="KW-0732">Signal</keyword>
<reference evidence="4 5" key="1">
    <citation type="journal article" date="2016" name="Sci. Rep.">
        <title>Draft genome sequencing and secretome analysis of fungal phytopathogen Ascochyta rabiei provides insight into the necrotrophic effector repertoire.</title>
        <authorList>
            <person name="Verma S."/>
            <person name="Gazara R.K."/>
            <person name="Nizam S."/>
            <person name="Parween S."/>
            <person name="Chattopadhyay D."/>
            <person name="Verma P.K."/>
        </authorList>
    </citation>
    <scope>NUCLEOTIDE SEQUENCE [LARGE SCALE GENOMIC DNA]</scope>
    <source>
        <strain evidence="4 5">ArDII</strain>
    </source>
</reference>
<dbReference type="InterPro" id="IPR053214">
    <property type="entry name" value="LysM12-like"/>
</dbReference>
<dbReference type="AlphaFoldDB" id="A0A163AS50"/>
<evidence type="ECO:0000256" key="3">
    <source>
        <dbReference type="SAM" id="SignalP"/>
    </source>
</evidence>
<dbReference type="EMBL" id="JYNV01000247">
    <property type="protein sequence ID" value="KZM21352.1"/>
    <property type="molecule type" value="Genomic_DNA"/>
</dbReference>